<dbReference type="PANTHER" id="PTHR10694:SF113">
    <property type="entry name" value="PROTEIN JUMONJI"/>
    <property type="match status" value="1"/>
</dbReference>
<evidence type="ECO:0000256" key="1">
    <source>
        <dbReference type="ARBA" id="ARBA00001954"/>
    </source>
</evidence>
<dbReference type="SMART" id="SM00545">
    <property type="entry name" value="JmjN"/>
    <property type="match status" value="1"/>
</dbReference>
<feature type="compositionally biased region" description="Low complexity" evidence="11">
    <location>
        <begin position="91"/>
        <end position="100"/>
    </location>
</feature>
<dbReference type="GO" id="GO:0000785">
    <property type="term" value="C:chromatin"/>
    <property type="evidence" value="ECO:0007669"/>
    <property type="project" value="TreeGrafter"/>
</dbReference>
<evidence type="ECO:0000256" key="10">
    <source>
        <dbReference type="ARBA" id="ARBA00023242"/>
    </source>
</evidence>
<feature type="compositionally biased region" description="Low complexity" evidence="11">
    <location>
        <begin position="110"/>
        <end position="121"/>
    </location>
</feature>
<organism evidence="14 15">
    <name type="scientific">Carex littledalei</name>
    <dbReference type="NCBI Taxonomy" id="544730"/>
    <lineage>
        <taxon>Eukaryota</taxon>
        <taxon>Viridiplantae</taxon>
        <taxon>Streptophyta</taxon>
        <taxon>Embryophyta</taxon>
        <taxon>Tracheophyta</taxon>
        <taxon>Spermatophyta</taxon>
        <taxon>Magnoliopsida</taxon>
        <taxon>Liliopsida</taxon>
        <taxon>Poales</taxon>
        <taxon>Cyperaceae</taxon>
        <taxon>Cyperoideae</taxon>
        <taxon>Cariceae</taxon>
        <taxon>Carex</taxon>
        <taxon>Carex subgen. Euthyceras</taxon>
    </lineage>
</organism>
<reference evidence="14" key="1">
    <citation type="submission" date="2020-01" db="EMBL/GenBank/DDBJ databases">
        <title>Genome sequence of Kobresia littledalei, the first chromosome-level genome in the family Cyperaceae.</title>
        <authorList>
            <person name="Qu G."/>
        </authorList>
    </citation>
    <scope>NUCLEOTIDE SEQUENCE</scope>
    <source>
        <strain evidence="14">C.B.Clarke</strain>
        <tissue evidence="14">Leaf</tissue>
    </source>
</reference>
<dbReference type="Proteomes" id="UP000623129">
    <property type="component" value="Unassembled WGS sequence"/>
</dbReference>
<feature type="domain" description="JmjC" evidence="13">
    <location>
        <begin position="390"/>
        <end position="556"/>
    </location>
</feature>
<comment type="caution">
    <text evidence="14">The sequence shown here is derived from an EMBL/GenBank/DDBJ whole genome shotgun (WGS) entry which is preliminary data.</text>
</comment>
<evidence type="ECO:0000313" key="15">
    <source>
        <dbReference type="Proteomes" id="UP000623129"/>
    </source>
</evidence>
<feature type="compositionally biased region" description="Low complexity" evidence="11">
    <location>
        <begin position="819"/>
        <end position="834"/>
    </location>
</feature>
<dbReference type="SUPFAM" id="SSF51197">
    <property type="entry name" value="Clavaminate synthase-like"/>
    <property type="match status" value="1"/>
</dbReference>
<dbReference type="GO" id="GO:0034647">
    <property type="term" value="F:histone H3K4me/H3K4me2/H3K4me3 demethylase activity"/>
    <property type="evidence" value="ECO:0007669"/>
    <property type="project" value="TreeGrafter"/>
</dbReference>
<dbReference type="PROSITE" id="PS51184">
    <property type="entry name" value="JMJC"/>
    <property type="match status" value="1"/>
</dbReference>
<dbReference type="Pfam" id="PF05964">
    <property type="entry name" value="FYRN"/>
    <property type="match status" value="1"/>
</dbReference>
<dbReference type="InterPro" id="IPR003888">
    <property type="entry name" value="FYrich_N"/>
</dbReference>
<proteinExistence type="predicted"/>
<evidence type="ECO:0000256" key="2">
    <source>
        <dbReference type="ARBA" id="ARBA00004123"/>
    </source>
</evidence>
<keyword evidence="9" id="KW-0804">Transcription</keyword>
<feature type="compositionally biased region" description="Basic and acidic residues" evidence="11">
    <location>
        <begin position="835"/>
        <end position="850"/>
    </location>
</feature>
<evidence type="ECO:0000259" key="13">
    <source>
        <dbReference type="PROSITE" id="PS51184"/>
    </source>
</evidence>
<dbReference type="SMART" id="SM00542">
    <property type="entry name" value="FYRC"/>
    <property type="match status" value="1"/>
</dbReference>
<keyword evidence="8" id="KW-0805">Transcription regulation</keyword>
<evidence type="ECO:0000256" key="9">
    <source>
        <dbReference type="ARBA" id="ARBA00023163"/>
    </source>
</evidence>
<dbReference type="PROSITE" id="PS51543">
    <property type="entry name" value="FYRC"/>
    <property type="match status" value="1"/>
</dbReference>
<comment type="cofactor">
    <cofactor evidence="1">
        <name>Fe(2+)</name>
        <dbReference type="ChEBI" id="CHEBI:29033"/>
    </cofactor>
</comment>
<dbReference type="FunFam" id="3.30.160.360:FF:000005">
    <property type="entry name" value="Putative lysine-specific demethylase JMJ16"/>
    <property type="match status" value="1"/>
</dbReference>
<evidence type="ECO:0000256" key="11">
    <source>
        <dbReference type="SAM" id="MobiDB-lite"/>
    </source>
</evidence>
<evidence type="ECO:0000259" key="12">
    <source>
        <dbReference type="PROSITE" id="PS51183"/>
    </source>
</evidence>
<dbReference type="EMBL" id="SWLB01000021">
    <property type="protein sequence ID" value="KAF3324966.1"/>
    <property type="molecule type" value="Genomic_DNA"/>
</dbReference>
<protein>
    <recommendedName>
        <fullName evidence="16">Lysine-specific demethylase JMJ16</fullName>
    </recommendedName>
</protein>
<dbReference type="InterPro" id="IPR003889">
    <property type="entry name" value="FYrich_C"/>
</dbReference>
<evidence type="ECO:0000313" key="14">
    <source>
        <dbReference type="EMBL" id="KAF3324966.1"/>
    </source>
</evidence>
<evidence type="ECO:0000256" key="5">
    <source>
        <dbReference type="ARBA" id="ARBA00022964"/>
    </source>
</evidence>
<evidence type="ECO:0008006" key="16">
    <source>
        <dbReference type="Google" id="ProtNLM"/>
    </source>
</evidence>
<keyword evidence="15" id="KW-1185">Reference proteome</keyword>
<dbReference type="GO" id="GO:0046872">
    <property type="term" value="F:metal ion binding"/>
    <property type="evidence" value="ECO:0007669"/>
    <property type="project" value="UniProtKB-KW"/>
</dbReference>
<evidence type="ECO:0000256" key="8">
    <source>
        <dbReference type="ARBA" id="ARBA00023015"/>
    </source>
</evidence>
<feature type="region of interest" description="Disordered" evidence="11">
    <location>
        <begin position="735"/>
        <end position="759"/>
    </location>
</feature>
<dbReference type="PANTHER" id="PTHR10694">
    <property type="entry name" value="LYSINE-SPECIFIC DEMETHYLASE"/>
    <property type="match status" value="1"/>
</dbReference>
<dbReference type="Pfam" id="PF02928">
    <property type="entry name" value="zf-C5HC2"/>
    <property type="match status" value="1"/>
</dbReference>
<feature type="domain" description="JmjN" evidence="12">
    <location>
        <begin position="195"/>
        <end position="236"/>
    </location>
</feature>
<keyword evidence="5" id="KW-0223">Dioxygenase</keyword>
<dbReference type="PROSITE" id="PS51183">
    <property type="entry name" value="JMJN"/>
    <property type="match status" value="1"/>
</dbReference>
<keyword evidence="10" id="KW-0539">Nucleus</keyword>
<keyword evidence="6" id="KW-0560">Oxidoreductase</keyword>
<comment type="subcellular location">
    <subcellularLocation>
        <location evidence="2">Nucleus</location>
    </subcellularLocation>
</comment>
<evidence type="ECO:0000256" key="7">
    <source>
        <dbReference type="ARBA" id="ARBA00023004"/>
    </source>
</evidence>
<dbReference type="Pfam" id="PF02373">
    <property type="entry name" value="JmjC"/>
    <property type="match status" value="1"/>
</dbReference>
<dbReference type="Gene3D" id="3.30.160.360">
    <property type="match status" value="1"/>
</dbReference>
<evidence type="ECO:0000256" key="4">
    <source>
        <dbReference type="ARBA" id="ARBA00022853"/>
    </source>
</evidence>
<gene>
    <name evidence="14" type="ORF">FCM35_KLT11123</name>
</gene>
<dbReference type="GO" id="GO:0045814">
    <property type="term" value="P:negative regulation of gene expression, epigenetic"/>
    <property type="evidence" value="ECO:0007669"/>
    <property type="project" value="UniProtKB-ARBA"/>
</dbReference>
<keyword evidence="4" id="KW-0156">Chromatin regulator</keyword>
<feature type="region of interest" description="Disordered" evidence="11">
    <location>
        <begin position="79"/>
        <end position="138"/>
    </location>
</feature>
<dbReference type="SMART" id="SM00558">
    <property type="entry name" value="JmjC"/>
    <property type="match status" value="1"/>
</dbReference>
<dbReference type="PROSITE" id="PS51542">
    <property type="entry name" value="FYRN"/>
    <property type="match status" value="1"/>
</dbReference>
<sequence>MILSIEVNHLLVPGSSPLSRRTLPASMEGCQRGTPEHSKSLTYTKYLRLIVDLFSSIGTSIFVLGAMLGNQCVPTIMHNHESDPTLPPGFGPFASFSPGATQDSGAHTGVTVVSSSTSESVSRTRTENQRKSSRNRRSVDYSQFDNCAEDYSEDLPSGHSLPKGVLRGCAECLNCQKVVARWKPDSACRPAVEDAPVFYPREEEFKDTLNYIESIRPYAEPYGICRIVPPWSWRPPCQLKAKNIWENSKFATRVQRLNELQNRGAMSKFFQSQNTMRKRRKLVENGTNQAGPNPFVVERYGFEPGPEFTLETFKKYADDFRREYFGGDANPGFEPSVENIEGEYWRIVEKPTAEIEVVLYGADLETKHFGSGFPKSLASTTNSSETDDDEYVKSGWNLNNLPKLPGSVLSFESGDISGVLVPWLYVGMCFSSFCWHVEDHHFYSLNYMHWGAPKIWYGVPGIDAPKLEAAMKKYLPDLFEDQPDLLHNLVTQFSPSLLTQEGVPVYRSVQREGEFVLTFPRAYHAGFNCGFNCAEAVNVAPVDWLPHGQNAVEMYREQARKISVSHDKLLLGASSEAVRAQWEIMFMKNNSEDNLRWKSVAGPNGILSRALKARIGVERERRENLCNPSQPKKMEADFDSTDRECVVCHYDLHLSAAGCTCNPDRFACLLHAKDLCTCDWSTRFFLFRYDTAELNILADAVSGKLSAVHRWCLSHLHLSLSSCISKGNTRNTVKEEVKKETGKDTKANAPKVEVKSSTNNNGIKREGFICIEPSQGEKVVTKVENKPTSLLVLKDTCSRINNLPSNITQFQPKEEECKSLSSNPTNSSSHSTSSRIDKETVPSKETKKETMQAVATSTVILQNAMASNGDATLHHTCKDIVPLKDDPKLNSSQLLDQKLAIATSESTSECTTSESAPNIESVVVALSCKPDRKWMRKNKGGPRVANVVRKINYTVELLEYGFVSSGNKWCTGQVIYPKGFRSRVKYLSVIDPTQMCYYISEILDGGDMGPLFMVTVEESRNEVFVHVSAMRCWEMVRERVNVEIRKQHIKGKTELTILQPPGSIDGLQMFGLTSPHIVEAIEALDRDHVCTEYWSSRPNAQQIPATSPFPTPNEKSLTTSISALEMLLKKANPDEVQALQSILSNEIPKQEALFLINKQIERFQC</sequence>
<dbReference type="GO" id="GO:0005634">
    <property type="term" value="C:nucleus"/>
    <property type="evidence" value="ECO:0007669"/>
    <property type="project" value="UniProtKB-SubCell"/>
</dbReference>
<dbReference type="SMART" id="SM00541">
    <property type="entry name" value="FYRN"/>
    <property type="match status" value="1"/>
</dbReference>
<dbReference type="InterPro" id="IPR003347">
    <property type="entry name" value="JmjC_dom"/>
</dbReference>
<dbReference type="Gene3D" id="2.60.120.650">
    <property type="entry name" value="Cupin"/>
    <property type="match status" value="1"/>
</dbReference>
<dbReference type="InterPro" id="IPR003349">
    <property type="entry name" value="JmjN"/>
</dbReference>
<feature type="region of interest" description="Disordered" evidence="11">
    <location>
        <begin position="811"/>
        <end position="850"/>
    </location>
</feature>
<keyword evidence="3" id="KW-0479">Metal-binding</keyword>
<evidence type="ECO:0000256" key="6">
    <source>
        <dbReference type="ARBA" id="ARBA00023002"/>
    </source>
</evidence>
<dbReference type="OrthoDB" id="1678912at2759"/>
<dbReference type="Pfam" id="PF02375">
    <property type="entry name" value="JmjN"/>
    <property type="match status" value="1"/>
</dbReference>
<feature type="compositionally biased region" description="Basic and acidic residues" evidence="11">
    <location>
        <begin position="735"/>
        <end position="746"/>
    </location>
</feature>
<dbReference type="AlphaFoldDB" id="A0A833QTI4"/>
<keyword evidence="7" id="KW-0408">Iron</keyword>
<name>A0A833QTI4_9POAL</name>
<evidence type="ECO:0000256" key="3">
    <source>
        <dbReference type="ARBA" id="ARBA00022723"/>
    </source>
</evidence>
<accession>A0A833QTI4</accession>
<dbReference type="Pfam" id="PF05965">
    <property type="entry name" value="FYRC"/>
    <property type="match status" value="1"/>
</dbReference>
<dbReference type="InterPro" id="IPR004198">
    <property type="entry name" value="Znf_C5HC2"/>
</dbReference>